<proteinExistence type="predicted"/>
<evidence type="ECO:0000256" key="1">
    <source>
        <dbReference type="SAM" id="Phobius"/>
    </source>
</evidence>
<name>A0A1G1ZHL3_9BACT</name>
<accession>A0A1G1ZHL3</accession>
<keyword evidence="1" id="KW-0812">Transmembrane</keyword>
<dbReference type="EMBL" id="MHJG01000009">
    <property type="protein sequence ID" value="OGY64088.1"/>
    <property type="molecule type" value="Genomic_DNA"/>
</dbReference>
<organism evidence="2 3">
    <name type="scientific">Candidatus Harrisonbacteria bacterium RIFCSPHIGHO2_02_FULL_42_16</name>
    <dbReference type="NCBI Taxonomy" id="1798404"/>
    <lineage>
        <taxon>Bacteria</taxon>
        <taxon>Candidatus Harrisoniibacteriota</taxon>
    </lineage>
</organism>
<protein>
    <submittedName>
        <fullName evidence="2">Uncharacterized protein</fullName>
    </submittedName>
</protein>
<dbReference type="Proteomes" id="UP000177960">
    <property type="component" value="Unassembled WGS sequence"/>
</dbReference>
<dbReference type="AlphaFoldDB" id="A0A1G1ZHL3"/>
<reference evidence="2 3" key="1">
    <citation type="journal article" date="2016" name="Nat. Commun.">
        <title>Thousands of microbial genomes shed light on interconnected biogeochemical processes in an aquifer system.</title>
        <authorList>
            <person name="Anantharaman K."/>
            <person name="Brown C.T."/>
            <person name="Hug L.A."/>
            <person name="Sharon I."/>
            <person name="Castelle C.J."/>
            <person name="Probst A.J."/>
            <person name="Thomas B.C."/>
            <person name="Singh A."/>
            <person name="Wilkins M.J."/>
            <person name="Karaoz U."/>
            <person name="Brodie E.L."/>
            <person name="Williams K.H."/>
            <person name="Hubbard S.S."/>
            <person name="Banfield J.F."/>
        </authorList>
    </citation>
    <scope>NUCLEOTIDE SEQUENCE [LARGE SCALE GENOMIC DNA]</scope>
</reference>
<keyword evidence="1" id="KW-0472">Membrane</keyword>
<comment type="caution">
    <text evidence="2">The sequence shown here is derived from an EMBL/GenBank/DDBJ whole genome shotgun (WGS) entry which is preliminary data.</text>
</comment>
<keyword evidence="1" id="KW-1133">Transmembrane helix</keyword>
<gene>
    <name evidence="2" type="ORF">A3B92_00900</name>
</gene>
<dbReference type="SUPFAM" id="SSF82171">
    <property type="entry name" value="DPP6 N-terminal domain-like"/>
    <property type="match status" value="1"/>
</dbReference>
<feature type="transmembrane region" description="Helical" evidence="1">
    <location>
        <begin position="7"/>
        <end position="27"/>
    </location>
</feature>
<evidence type="ECO:0000313" key="3">
    <source>
        <dbReference type="Proteomes" id="UP000177960"/>
    </source>
</evidence>
<sequence>MNWKAYIKIFLIIAILAVIALAAYWFFSQPNTLQSINSALFGQKETPTGNGKSSVETGGLNQLTAEPIFDYWINDKDNSVYYLNEAGSVYKISGTENKLINSQTLGGLNKIQRSRDGNKISAKFNYPNFPIFSIFDASSASWQPIPGNILSLAWSPVSDEIMYLDHNSLNILNLTTQKPKKLLDMTQKDLELNWLSDTKALFSTTPTIYMPTSVWTLDTNTKTITAVVQNEYGLTVNWLKNGSVGIKLNNIQRNPVLSAIDKDGNALATFTFVTLPSKCAGELEKIYCAIPKNIPEGAKLPDDYYKKAVYFDDAIYAIDIKADTAELLFDEKSIDAEHLELFNNTLLFKNRLDEKLYSLKIK</sequence>
<evidence type="ECO:0000313" key="2">
    <source>
        <dbReference type="EMBL" id="OGY64088.1"/>
    </source>
</evidence>